<evidence type="ECO:0000256" key="2">
    <source>
        <dbReference type="ARBA" id="ARBA00024063"/>
    </source>
</evidence>
<comment type="similarity">
    <text evidence="3">Belongs to the isocitrate lyase/PEP mutase superfamily. PEP mutase family.</text>
</comment>
<dbReference type="Pfam" id="PF13714">
    <property type="entry name" value="PEP_mutase"/>
    <property type="match status" value="1"/>
</dbReference>
<dbReference type="GO" id="GO:0050188">
    <property type="term" value="F:phosphoenolpyruvate mutase activity"/>
    <property type="evidence" value="ECO:0007669"/>
    <property type="project" value="UniProtKB-EC"/>
</dbReference>
<dbReference type="CDD" id="cd00377">
    <property type="entry name" value="ICL_PEPM"/>
    <property type="match status" value="1"/>
</dbReference>
<dbReference type="PANTHER" id="PTHR42905:SF7">
    <property type="entry name" value="PHOSPHOENOLPYRUVATE PHOSPHOMUTASE"/>
    <property type="match status" value="1"/>
</dbReference>
<accession>A0A0H5R5E5</accession>
<evidence type="ECO:0000256" key="3">
    <source>
        <dbReference type="ARBA" id="ARBA00038455"/>
    </source>
</evidence>
<reference evidence="4" key="1">
    <citation type="submission" date="2015-04" db="EMBL/GenBank/DDBJ databases">
        <title>The genome sequence of the plant pathogenic Rhizarian Plasmodiophora brassicae reveals insights in its biotrophic life cycle and the origin of chitin synthesis.</title>
        <authorList>
            <person name="Schwelm A."/>
            <person name="Fogelqvist J."/>
            <person name="Knaust A."/>
            <person name="Julke S."/>
            <person name="Lilja T."/>
            <person name="Dhandapani V."/>
            <person name="Bonilla-Rosso G."/>
            <person name="Karlsson M."/>
            <person name="Shevchenko A."/>
            <person name="Choi S.R."/>
            <person name="Kim H.G."/>
            <person name="Park J.Y."/>
            <person name="Lim Y.P."/>
            <person name="Ludwig-Muller J."/>
            <person name="Dixelius C."/>
        </authorList>
    </citation>
    <scope>NUCLEOTIDE SEQUENCE</scope>
    <source>
        <tissue evidence="4">Potato root galls</tissue>
    </source>
</reference>
<dbReference type="NCBIfam" id="TIGR02320">
    <property type="entry name" value="PEP_mutase"/>
    <property type="match status" value="1"/>
</dbReference>
<sequence>MIRSLTGAGFRMFTRGSGKRYLQTTPRKTTMLKNLLSSPNLDFIMEAHDGLSSKIVEEAGFKGIWGSGLSISASMGVRDSNEATYTQVVEVLEFMSDATKIPILLDGDTGYGNFNNARRLVSKLESRGIAGVCLEDKLFPKSNSLLSDSLQPLADIEEFCLKIKACKDTQKDPDFQVVARVEAFIAGWDVNEALKRAEAYRNAGVDAILIHSKQDDGAEITSFLDAWEARHPIVLVPTNYYQIPTSHWREKGVNLIIWANHNLRASIAAQQAISKQVFAEQCLNNAEERICSVKEVFRLQNQHELTAAEKRYLPNVTRRA</sequence>
<dbReference type="InterPro" id="IPR015813">
    <property type="entry name" value="Pyrv/PenolPyrv_kinase-like_dom"/>
</dbReference>
<dbReference type="InterPro" id="IPR039556">
    <property type="entry name" value="ICL/PEPM"/>
</dbReference>
<dbReference type="EC" id="5.4.2.9" evidence="2"/>
<dbReference type="InterPro" id="IPR040442">
    <property type="entry name" value="Pyrv_kinase-like_dom_sf"/>
</dbReference>
<dbReference type="AlphaFoldDB" id="A0A0H5R5E5"/>
<dbReference type="EMBL" id="HACM01008943">
    <property type="protein sequence ID" value="CRZ09385.1"/>
    <property type="molecule type" value="Transcribed_RNA"/>
</dbReference>
<dbReference type="Gene3D" id="3.20.20.60">
    <property type="entry name" value="Phosphoenolpyruvate-binding domains"/>
    <property type="match status" value="1"/>
</dbReference>
<dbReference type="InterPro" id="IPR012698">
    <property type="entry name" value="PEnolPyrv_PMutase_core"/>
</dbReference>
<dbReference type="PANTHER" id="PTHR42905">
    <property type="entry name" value="PHOSPHOENOLPYRUVATE CARBOXYLASE"/>
    <property type="match status" value="1"/>
</dbReference>
<name>A0A0H5R5E5_9EUKA</name>
<evidence type="ECO:0000313" key="4">
    <source>
        <dbReference type="EMBL" id="CRZ09385.1"/>
    </source>
</evidence>
<keyword evidence="1" id="KW-0413">Isomerase</keyword>
<evidence type="ECO:0000256" key="1">
    <source>
        <dbReference type="ARBA" id="ARBA00023235"/>
    </source>
</evidence>
<organism evidence="4">
    <name type="scientific">Spongospora subterranea</name>
    <dbReference type="NCBI Taxonomy" id="70186"/>
    <lineage>
        <taxon>Eukaryota</taxon>
        <taxon>Sar</taxon>
        <taxon>Rhizaria</taxon>
        <taxon>Endomyxa</taxon>
        <taxon>Phytomyxea</taxon>
        <taxon>Plasmodiophorida</taxon>
        <taxon>Plasmodiophoridae</taxon>
        <taxon>Spongospora</taxon>
    </lineage>
</organism>
<dbReference type="SUPFAM" id="SSF51621">
    <property type="entry name" value="Phosphoenolpyruvate/pyruvate domain"/>
    <property type="match status" value="1"/>
</dbReference>
<proteinExistence type="inferred from homology"/>
<protein>
    <recommendedName>
        <fullName evidence="2">phosphoenolpyruvate mutase</fullName>
        <ecNumber evidence="2">5.4.2.9</ecNumber>
    </recommendedName>
</protein>